<feature type="compositionally biased region" description="Pro residues" evidence="12">
    <location>
        <begin position="286"/>
        <end position="297"/>
    </location>
</feature>
<dbReference type="SMART" id="SM00054">
    <property type="entry name" value="EFh"/>
    <property type="match status" value="4"/>
</dbReference>
<feature type="compositionally biased region" description="Pro residues" evidence="12">
    <location>
        <begin position="389"/>
        <end position="401"/>
    </location>
</feature>
<feature type="compositionally biased region" description="Low complexity" evidence="12">
    <location>
        <begin position="276"/>
        <end position="285"/>
    </location>
</feature>
<dbReference type="GO" id="GO:0045944">
    <property type="term" value="P:positive regulation of transcription by RNA polymerase II"/>
    <property type="evidence" value="ECO:0007669"/>
    <property type="project" value="InterPro"/>
</dbReference>
<comment type="subcellular location">
    <subcellularLocation>
        <location evidence="2">Cytoplasm</location>
    </subcellularLocation>
    <subcellularLocation>
        <location evidence="1">Nucleus</location>
    </subcellularLocation>
</comment>
<feature type="domain" description="EF-hand" evidence="14">
    <location>
        <begin position="673"/>
        <end position="708"/>
    </location>
</feature>
<evidence type="ECO:0000259" key="14">
    <source>
        <dbReference type="PROSITE" id="PS50222"/>
    </source>
</evidence>
<organism evidence="15 16">
    <name type="scientific">Venturia inaequalis</name>
    <name type="common">Apple scab fungus</name>
    <dbReference type="NCBI Taxonomy" id="5025"/>
    <lineage>
        <taxon>Eukaryota</taxon>
        <taxon>Fungi</taxon>
        <taxon>Dikarya</taxon>
        <taxon>Ascomycota</taxon>
        <taxon>Pezizomycotina</taxon>
        <taxon>Dothideomycetes</taxon>
        <taxon>Pleosporomycetidae</taxon>
        <taxon>Venturiales</taxon>
        <taxon>Venturiaceae</taxon>
        <taxon>Venturia</taxon>
    </lineage>
</organism>
<dbReference type="InterPro" id="IPR011992">
    <property type="entry name" value="EF-hand-dom_pair"/>
</dbReference>
<dbReference type="SMART" id="SM00432">
    <property type="entry name" value="MADS"/>
    <property type="match status" value="1"/>
</dbReference>
<feature type="domain" description="MADS-box" evidence="13">
    <location>
        <begin position="1"/>
        <end position="61"/>
    </location>
</feature>
<feature type="region of interest" description="Disordered" evidence="12">
    <location>
        <begin position="77"/>
        <end position="413"/>
    </location>
</feature>
<feature type="domain" description="EF-hand" evidence="14">
    <location>
        <begin position="606"/>
        <end position="641"/>
    </location>
</feature>
<dbReference type="GO" id="GO:0005634">
    <property type="term" value="C:nucleus"/>
    <property type="evidence" value="ECO:0007669"/>
    <property type="project" value="UniProtKB-SubCell"/>
</dbReference>
<evidence type="ECO:0000313" key="15">
    <source>
        <dbReference type="EMBL" id="KAE9974209.1"/>
    </source>
</evidence>
<keyword evidence="8" id="KW-0238">DNA-binding</keyword>
<dbReference type="PROSITE" id="PS50222">
    <property type="entry name" value="EF_HAND_2"/>
    <property type="match status" value="3"/>
</dbReference>
<dbReference type="GO" id="GO:0005509">
    <property type="term" value="F:calcium ion binding"/>
    <property type="evidence" value="ECO:0007669"/>
    <property type="project" value="InterPro"/>
</dbReference>
<evidence type="ECO:0000256" key="1">
    <source>
        <dbReference type="ARBA" id="ARBA00004123"/>
    </source>
</evidence>
<feature type="compositionally biased region" description="Low complexity" evidence="12">
    <location>
        <begin position="298"/>
        <end position="310"/>
    </location>
</feature>
<feature type="compositionally biased region" description="Low complexity" evidence="12">
    <location>
        <begin position="180"/>
        <end position="194"/>
    </location>
</feature>
<evidence type="ECO:0000256" key="8">
    <source>
        <dbReference type="ARBA" id="ARBA00023125"/>
    </source>
</evidence>
<dbReference type="InterPro" id="IPR002100">
    <property type="entry name" value="TF_MADSbox"/>
</dbReference>
<dbReference type="InterPro" id="IPR036879">
    <property type="entry name" value="TF_MADSbox_sf"/>
</dbReference>
<gene>
    <name evidence="15" type="ORF">BLS_003232</name>
</gene>
<dbReference type="Pfam" id="PF13499">
    <property type="entry name" value="EF-hand_7"/>
    <property type="match status" value="2"/>
</dbReference>
<dbReference type="GO" id="GO:0046983">
    <property type="term" value="F:protein dimerization activity"/>
    <property type="evidence" value="ECO:0007669"/>
    <property type="project" value="InterPro"/>
</dbReference>
<feature type="compositionally biased region" description="Basic and acidic residues" evidence="12">
    <location>
        <begin position="553"/>
        <end position="565"/>
    </location>
</feature>
<dbReference type="PROSITE" id="PS00350">
    <property type="entry name" value="MADS_BOX_1"/>
    <property type="match status" value="1"/>
</dbReference>
<dbReference type="Gene3D" id="3.40.1810.10">
    <property type="entry name" value="Transcription factor, MADS-box"/>
    <property type="match status" value="1"/>
</dbReference>
<dbReference type="CDD" id="cd00265">
    <property type="entry name" value="MADS_MEF2_like"/>
    <property type="match status" value="1"/>
</dbReference>
<feature type="compositionally biased region" description="Pro residues" evidence="12">
    <location>
        <begin position="220"/>
        <end position="237"/>
    </location>
</feature>
<accession>A0A8H3USY7</accession>
<feature type="domain" description="EF-hand" evidence="14">
    <location>
        <begin position="739"/>
        <end position="776"/>
    </location>
</feature>
<evidence type="ECO:0000256" key="9">
    <source>
        <dbReference type="ARBA" id="ARBA00023163"/>
    </source>
</evidence>
<feature type="compositionally biased region" description="Polar residues" evidence="12">
    <location>
        <begin position="266"/>
        <end position="275"/>
    </location>
</feature>
<evidence type="ECO:0000256" key="4">
    <source>
        <dbReference type="ARBA" id="ARBA00022723"/>
    </source>
</evidence>
<dbReference type="GO" id="GO:0033554">
    <property type="term" value="P:cellular response to stress"/>
    <property type="evidence" value="ECO:0007669"/>
    <property type="project" value="UniProtKB-ARBA"/>
</dbReference>
<dbReference type="SUPFAM" id="SSF47473">
    <property type="entry name" value="EF-hand"/>
    <property type="match status" value="1"/>
</dbReference>
<dbReference type="InterPro" id="IPR051426">
    <property type="entry name" value="Peflin/Sorcin_CaBP"/>
</dbReference>
<dbReference type="GO" id="GO:0008301">
    <property type="term" value="F:DNA binding, bending"/>
    <property type="evidence" value="ECO:0007669"/>
    <property type="project" value="UniProtKB-ARBA"/>
</dbReference>
<feature type="compositionally biased region" description="Low complexity" evidence="12">
    <location>
        <begin position="238"/>
        <end position="257"/>
    </location>
</feature>
<dbReference type="GO" id="GO:0048306">
    <property type="term" value="F:calcium-dependent protein binding"/>
    <property type="evidence" value="ECO:0007669"/>
    <property type="project" value="UniProtKB-ARBA"/>
</dbReference>
<feature type="compositionally biased region" description="Pro residues" evidence="12">
    <location>
        <begin position="581"/>
        <end position="602"/>
    </location>
</feature>
<evidence type="ECO:0000256" key="10">
    <source>
        <dbReference type="ARBA" id="ARBA00023242"/>
    </source>
</evidence>
<dbReference type="GO" id="GO:0000977">
    <property type="term" value="F:RNA polymerase II transcription regulatory region sequence-specific DNA binding"/>
    <property type="evidence" value="ECO:0007669"/>
    <property type="project" value="InterPro"/>
</dbReference>
<dbReference type="GO" id="GO:0005737">
    <property type="term" value="C:cytoplasm"/>
    <property type="evidence" value="ECO:0007669"/>
    <property type="project" value="UniProtKB-SubCell"/>
</dbReference>
<dbReference type="InterPro" id="IPR002048">
    <property type="entry name" value="EF_hand_dom"/>
</dbReference>
<evidence type="ECO:0000256" key="5">
    <source>
        <dbReference type="ARBA" id="ARBA00022737"/>
    </source>
</evidence>
<evidence type="ECO:0000256" key="2">
    <source>
        <dbReference type="ARBA" id="ARBA00004496"/>
    </source>
</evidence>
<keyword evidence="10" id="KW-0539">Nucleus</keyword>
<keyword evidence="3" id="KW-0963">Cytoplasm</keyword>
<dbReference type="PRINTS" id="PR00404">
    <property type="entry name" value="MADSDOMAIN"/>
</dbReference>
<proteinExistence type="inferred from homology"/>
<protein>
    <submittedName>
        <fullName evidence="15">Uncharacterized protein</fullName>
    </submittedName>
</protein>
<dbReference type="CDD" id="cd16180">
    <property type="entry name" value="EFh_PEF_Group_I"/>
    <property type="match status" value="1"/>
</dbReference>
<dbReference type="Proteomes" id="UP000433883">
    <property type="component" value="Unassembled WGS sequence"/>
</dbReference>
<feature type="compositionally biased region" description="Acidic residues" evidence="12">
    <location>
        <begin position="91"/>
        <end position="100"/>
    </location>
</feature>
<dbReference type="AlphaFoldDB" id="A0A8H3USY7"/>
<keyword evidence="6" id="KW-0106">Calcium</keyword>
<dbReference type="PANTHER" id="PTHR46212">
    <property type="entry name" value="PEFLIN"/>
    <property type="match status" value="1"/>
</dbReference>
<comment type="similarity">
    <text evidence="11">Belongs to the MEF2 family.</text>
</comment>
<keyword evidence="4" id="KW-0479">Metal-binding</keyword>
<evidence type="ECO:0000259" key="13">
    <source>
        <dbReference type="PROSITE" id="PS50066"/>
    </source>
</evidence>
<evidence type="ECO:0000256" key="7">
    <source>
        <dbReference type="ARBA" id="ARBA00023015"/>
    </source>
</evidence>
<evidence type="ECO:0000256" key="12">
    <source>
        <dbReference type="SAM" id="MobiDB-lite"/>
    </source>
</evidence>
<feature type="region of interest" description="Disordered" evidence="12">
    <location>
        <begin position="444"/>
        <end position="609"/>
    </location>
</feature>
<dbReference type="PROSITE" id="PS50066">
    <property type="entry name" value="MADS_BOX_2"/>
    <property type="match status" value="1"/>
</dbReference>
<dbReference type="Gene3D" id="1.10.238.10">
    <property type="entry name" value="EF-hand"/>
    <property type="match status" value="1"/>
</dbReference>
<dbReference type="FunFam" id="3.40.1810.10:FF:000013">
    <property type="entry name" value="Transcription factor, MADS-box"/>
    <property type="match status" value="1"/>
</dbReference>
<evidence type="ECO:0000256" key="3">
    <source>
        <dbReference type="ARBA" id="ARBA00022490"/>
    </source>
</evidence>
<dbReference type="SUPFAM" id="SSF55455">
    <property type="entry name" value="SRF-like"/>
    <property type="match status" value="1"/>
</dbReference>
<dbReference type="PROSITE" id="PS00018">
    <property type="entry name" value="EF_HAND_1"/>
    <property type="match status" value="2"/>
</dbReference>
<keyword evidence="5" id="KW-0677">Repeat</keyword>
<dbReference type="PANTHER" id="PTHR46212:SF3">
    <property type="entry name" value="GH27120P"/>
    <property type="match status" value="1"/>
</dbReference>
<dbReference type="EMBL" id="WNWQ01000212">
    <property type="protein sequence ID" value="KAE9974209.1"/>
    <property type="molecule type" value="Genomic_DNA"/>
</dbReference>
<evidence type="ECO:0000313" key="16">
    <source>
        <dbReference type="Proteomes" id="UP000433883"/>
    </source>
</evidence>
<comment type="caution">
    <text evidence="15">The sequence shown here is derived from an EMBL/GenBank/DDBJ whole genome shotgun (WGS) entry which is preliminary data.</text>
</comment>
<dbReference type="InterPro" id="IPR033896">
    <property type="entry name" value="MEF2-like_N"/>
</dbReference>
<sequence>MGRRKIEIKAIKDDRNRSVTFLKRKGGLFKKAHELSVLCSVDVAVIIFGHNKKLYEFSSGDINETIGRYQYYGGAHEHKGPEDFMGKKDADDDDDDEDLGEDPRPESRSPPQPHMMAQHLQNRPHFGQPMGSASPPMGNGSFQHPHRGPSPQPPHNISRPGSRAHMRHPSSNLAVPIPGQQHVQVSQPPQQPHSNYAYMPNPPIYNPHAAGMQMRQPTHPGQPQPPPFSQHPYPPGSHPQQHPPQHAQVQQVYQQEQLVIKVENVPRSQSIDTSSIGRPNGINGAPPGPPHPPPPTSQPQRTASTPLIPSIHPPIPPSRTNSMQADPRRPRLKVQIPSEESGDEKTAGSSPHATATATMTPIREGHTGVVLPPPSPSAGTLLSAGATGPPNPFARPPPPQVNGPFGSRNDLETPISALPSRFVSDQLLPSPSSFYAQWGFGGRDDNMLPSPLAFPTPLIANGPSFRDHEDATSAAEKKRKAAALMNSGPQPPSKAQRPQPPLPPQNLRPQDPHHASYSSGRPGSAGHNSGGNNGPRYNDPRYNSPAPAPGPRYDSRPDPRQDPRYEIGSPPPQNYGQGRGGPPPGPHGRPPISRPPPTPAPPRDGNDRDALWPLFKAVDKNGSGQLSERELKAALVNGDWSSFDPHTVKMMIRMFDADRNGSINFDEFCGLWGFLAAWRNLFDRFDVDRSGNISYNEFTEALVAFGYRLSSGFVGLLFKTYDRRGEGAMSFDLFVQACISLKRMTDVFKKYDDDRDGYITLSFEEFLSGAQALFLMNSISATTDTGLY</sequence>
<feature type="compositionally biased region" description="Polar residues" evidence="12">
    <location>
        <begin position="347"/>
        <end position="359"/>
    </location>
</feature>
<keyword evidence="9" id="KW-0804">Transcription</keyword>
<evidence type="ECO:0000256" key="11">
    <source>
        <dbReference type="ARBA" id="ARBA00025805"/>
    </source>
</evidence>
<name>A0A8H3USY7_VENIN</name>
<keyword evidence="7" id="KW-0805">Transcription regulation</keyword>
<reference evidence="15 16" key="1">
    <citation type="submission" date="2019-11" db="EMBL/GenBank/DDBJ databases">
        <title>Venturia inaequalis Genome Resource.</title>
        <authorList>
            <person name="Lichtner F.J."/>
        </authorList>
    </citation>
    <scope>NUCLEOTIDE SEQUENCE [LARGE SCALE GENOMIC DNA]</scope>
    <source>
        <strain evidence="15">Bline_iso_100314</strain>
    </source>
</reference>
<feature type="compositionally biased region" description="Basic and acidic residues" evidence="12">
    <location>
        <begin position="77"/>
        <end position="90"/>
    </location>
</feature>
<dbReference type="InterPro" id="IPR018247">
    <property type="entry name" value="EF_Hand_1_Ca_BS"/>
</dbReference>
<evidence type="ECO:0000256" key="6">
    <source>
        <dbReference type="ARBA" id="ARBA00022837"/>
    </source>
</evidence>
<dbReference type="Pfam" id="PF00319">
    <property type="entry name" value="SRF-TF"/>
    <property type="match status" value="1"/>
</dbReference>